<organism evidence="2 3">
    <name type="scientific">Rhodocollybia butyracea</name>
    <dbReference type="NCBI Taxonomy" id="206335"/>
    <lineage>
        <taxon>Eukaryota</taxon>
        <taxon>Fungi</taxon>
        <taxon>Dikarya</taxon>
        <taxon>Basidiomycota</taxon>
        <taxon>Agaricomycotina</taxon>
        <taxon>Agaricomycetes</taxon>
        <taxon>Agaricomycetidae</taxon>
        <taxon>Agaricales</taxon>
        <taxon>Marasmiineae</taxon>
        <taxon>Omphalotaceae</taxon>
        <taxon>Rhodocollybia</taxon>
    </lineage>
</organism>
<keyword evidence="1" id="KW-0472">Membrane</keyword>
<dbReference type="AlphaFoldDB" id="A0A9P5QC90"/>
<proteinExistence type="predicted"/>
<name>A0A9P5QC90_9AGAR</name>
<dbReference type="OrthoDB" id="2927416at2759"/>
<feature type="transmembrane region" description="Helical" evidence="1">
    <location>
        <begin position="198"/>
        <end position="220"/>
    </location>
</feature>
<keyword evidence="3" id="KW-1185">Reference proteome</keyword>
<comment type="caution">
    <text evidence="2">The sequence shown here is derived from an EMBL/GenBank/DDBJ whole genome shotgun (WGS) entry which is preliminary data.</text>
</comment>
<feature type="transmembrane region" description="Helical" evidence="1">
    <location>
        <begin position="125"/>
        <end position="145"/>
    </location>
</feature>
<gene>
    <name evidence="2" type="ORF">BDP27DRAFT_1356450</name>
</gene>
<dbReference type="EMBL" id="JADNRY010000001">
    <property type="protein sequence ID" value="KAF9078627.1"/>
    <property type="molecule type" value="Genomic_DNA"/>
</dbReference>
<feature type="transmembrane region" description="Helical" evidence="1">
    <location>
        <begin position="49"/>
        <end position="69"/>
    </location>
</feature>
<evidence type="ECO:0008006" key="4">
    <source>
        <dbReference type="Google" id="ProtNLM"/>
    </source>
</evidence>
<evidence type="ECO:0000256" key="1">
    <source>
        <dbReference type="SAM" id="Phobius"/>
    </source>
</evidence>
<protein>
    <recommendedName>
        <fullName evidence="4">Transmembrane protein</fullName>
    </recommendedName>
</protein>
<keyword evidence="1" id="KW-0812">Transmembrane</keyword>
<feature type="transmembrane region" description="Helical" evidence="1">
    <location>
        <begin position="89"/>
        <end position="113"/>
    </location>
</feature>
<evidence type="ECO:0000313" key="2">
    <source>
        <dbReference type="EMBL" id="KAF9078627.1"/>
    </source>
</evidence>
<evidence type="ECO:0000313" key="3">
    <source>
        <dbReference type="Proteomes" id="UP000772434"/>
    </source>
</evidence>
<keyword evidence="1" id="KW-1133">Transmembrane helix</keyword>
<accession>A0A9P5QC90</accession>
<dbReference type="Proteomes" id="UP000772434">
    <property type="component" value="Unassembled WGS sequence"/>
</dbReference>
<reference evidence="2" key="1">
    <citation type="submission" date="2020-11" db="EMBL/GenBank/DDBJ databases">
        <authorList>
            <consortium name="DOE Joint Genome Institute"/>
            <person name="Ahrendt S."/>
            <person name="Riley R."/>
            <person name="Andreopoulos W."/>
            <person name="Labutti K."/>
            <person name="Pangilinan J."/>
            <person name="Ruiz-Duenas F.J."/>
            <person name="Barrasa J.M."/>
            <person name="Sanchez-Garcia M."/>
            <person name="Camarero S."/>
            <person name="Miyauchi S."/>
            <person name="Serrano A."/>
            <person name="Linde D."/>
            <person name="Babiker R."/>
            <person name="Drula E."/>
            <person name="Ayuso-Fernandez I."/>
            <person name="Pacheco R."/>
            <person name="Padilla G."/>
            <person name="Ferreira P."/>
            <person name="Barriuso J."/>
            <person name="Kellner H."/>
            <person name="Castanera R."/>
            <person name="Alfaro M."/>
            <person name="Ramirez L."/>
            <person name="Pisabarro A.G."/>
            <person name="Kuo A."/>
            <person name="Tritt A."/>
            <person name="Lipzen A."/>
            <person name="He G."/>
            <person name="Yan M."/>
            <person name="Ng V."/>
            <person name="Cullen D."/>
            <person name="Martin F."/>
            <person name="Rosso M.-N."/>
            <person name="Henrissat B."/>
            <person name="Hibbett D."/>
            <person name="Martinez A.T."/>
            <person name="Grigoriev I.V."/>
        </authorList>
    </citation>
    <scope>NUCLEOTIDE SEQUENCE</scope>
    <source>
        <strain evidence="2">AH 40177</strain>
    </source>
</reference>
<sequence>MIATRRIPPPLQLEGDDNTRYGRDLLHNRVVEKDSFFAQMYETDWRKPIVIVACINLIRYLFSALLIAFSYNELEKLDSTLHSRKRTVIFAIVGILYLGTGLTEVFGIISVILRRLRLIRIYVHMAFASALVVTGAGVLVAFAYFEFAEDVVNQCVSIAKTGKIVVKLVYPRTNHPLSTQDLHMQCFNAWSSESSSQILYVFAFYFLPSAFTCLLVYTYYRQCTDPYHSASLCSQMVAGSGRHPYTRVPRDEYVSPYFSPLHNVVVPQQRGSNSRTDSRTGKRSARRAKVNWFSKMPRNGSRASLNSSLLSAATVSPGLPSYGGTRGHLGYTYEMPYGPVSSANSEGKDV</sequence>